<gene>
    <name evidence="7" type="ORF">HGA13_25470</name>
</gene>
<keyword evidence="2" id="KW-0285">Flavoprotein</keyword>
<feature type="domain" description="Reductase C-terminal" evidence="6">
    <location>
        <begin position="318"/>
        <end position="377"/>
    </location>
</feature>
<dbReference type="AlphaFoldDB" id="A0A846XK57"/>
<dbReference type="InterPro" id="IPR016156">
    <property type="entry name" value="FAD/NAD-linked_Rdtase_dimer_sf"/>
</dbReference>
<dbReference type="Pfam" id="PF14759">
    <property type="entry name" value="Reductase_C"/>
    <property type="match status" value="1"/>
</dbReference>
<evidence type="ECO:0000256" key="2">
    <source>
        <dbReference type="ARBA" id="ARBA00022630"/>
    </source>
</evidence>
<dbReference type="InterPro" id="IPR023753">
    <property type="entry name" value="FAD/NAD-binding_dom"/>
</dbReference>
<dbReference type="InterPro" id="IPR028202">
    <property type="entry name" value="Reductase_C"/>
</dbReference>
<dbReference type="Pfam" id="PF07992">
    <property type="entry name" value="Pyr_redox_2"/>
    <property type="match status" value="1"/>
</dbReference>
<keyword evidence="3" id="KW-0274">FAD</keyword>
<dbReference type="GO" id="GO:0016651">
    <property type="term" value="F:oxidoreductase activity, acting on NAD(P)H"/>
    <property type="evidence" value="ECO:0007669"/>
    <property type="project" value="TreeGrafter"/>
</dbReference>
<dbReference type="PANTHER" id="PTHR43557">
    <property type="entry name" value="APOPTOSIS-INDUCING FACTOR 1"/>
    <property type="match status" value="1"/>
</dbReference>
<dbReference type="Proteomes" id="UP000565715">
    <property type="component" value="Unassembled WGS sequence"/>
</dbReference>
<evidence type="ECO:0000256" key="3">
    <source>
        <dbReference type="ARBA" id="ARBA00022827"/>
    </source>
</evidence>
<dbReference type="EMBL" id="JAAXOO010000006">
    <property type="protein sequence ID" value="NKY36392.1"/>
    <property type="molecule type" value="Genomic_DNA"/>
</dbReference>
<evidence type="ECO:0000259" key="6">
    <source>
        <dbReference type="Pfam" id="PF14759"/>
    </source>
</evidence>
<accession>A0A846XK57</accession>
<dbReference type="SUPFAM" id="SSF51905">
    <property type="entry name" value="FAD/NAD(P)-binding domain"/>
    <property type="match status" value="1"/>
</dbReference>
<dbReference type="Gene3D" id="3.30.390.30">
    <property type="match status" value="1"/>
</dbReference>
<organism evidence="7 8">
    <name type="scientific">Nocardia speluncae</name>
    <dbReference type="NCBI Taxonomy" id="419477"/>
    <lineage>
        <taxon>Bacteria</taxon>
        <taxon>Bacillati</taxon>
        <taxon>Actinomycetota</taxon>
        <taxon>Actinomycetes</taxon>
        <taxon>Mycobacteriales</taxon>
        <taxon>Nocardiaceae</taxon>
        <taxon>Nocardia</taxon>
    </lineage>
</organism>
<proteinExistence type="predicted"/>
<dbReference type="Gene3D" id="3.50.50.60">
    <property type="entry name" value="FAD/NAD(P)-binding domain"/>
    <property type="match status" value="2"/>
</dbReference>
<protein>
    <submittedName>
        <fullName evidence="7">FAD-dependent oxidoreductase</fullName>
    </submittedName>
</protein>
<dbReference type="PRINTS" id="PR00469">
    <property type="entry name" value="PNDRDTASEII"/>
</dbReference>
<dbReference type="PANTHER" id="PTHR43557:SF2">
    <property type="entry name" value="RIESKE DOMAIN-CONTAINING PROTEIN-RELATED"/>
    <property type="match status" value="1"/>
</dbReference>
<keyword evidence="8" id="KW-1185">Reference proteome</keyword>
<dbReference type="RefSeq" id="WP_068044650.1">
    <property type="nucleotide sequence ID" value="NZ_JAAXOO010000006.1"/>
</dbReference>
<evidence type="ECO:0000256" key="1">
    <source>
        <dbReference type="ARBA" id="ARBA00001974"/>
    </source>
</evidence>
<evidence type="ECO:0000313" key="7">
    <source>
        <dbReference type="EMBL" id="NKY36392.1"/>
    </source>
</evidence>
<dbReference type="InterPro" id="IPR036188">
    <property type="entry name" value="FAD/NAD-bd_sf"/>
</dbReference>
<sequence>MPGSNGTVVVGGGQAGAEVAFALRAAGYHRPITLLCGERYLPYERPPLSKGVLTGATDPAKLVIRAARAYSAKQIDVRLDTRVVRIDRRSRCVHTESGDSFPFDSLVLATGADAVRPPWADTGRVHTIRTLDDVRAVRPGVRDRVAVLGGSFLGLEVASSLATLVKSVTVVESARRVLPGRVSEFTANRIRALHEQRGIRFVLGSRVDRVCAAPAGSVLELAGGARVEADWVVLSIGATPRDELARDCGIATARGILVDPCCRTSDSGIYAIGDVAVTPAPAGTVVGIESVASAMTQARIAAAAITGTPPPAPRPETFWSEQFGTQLRIAGLVAAGRGVTDSVTEFEDGGFVVRRACAGTLVAVETFGSPKEFALGLRELTTTTTGR</sequence>
<comment type="cofactor">
    <cofactor evidence="1">
        <name>FAD</name>
        <dbReference type="ChEBI" id="CHEBI:57692"/>
    </cofactor>
</comment>
<keyword evidence="4" id="KW-0560">Oxidoreductase</keyword>
<dbReference type="InterPro" id="IPR050446">
    <property type="entry name" value="FAD-oxidoreductase/Apoptosis"/>
</dbReference>
<evidence type="ECO:0000313" key="8">
    <source>
        <dbReference type="Proteomes" id="UP000565715"/>
    </source>
</evidence>
<evidence type="ECO:0000259" key="5">
    <source>
        <dbReference type="Pfam" id="PF07992"/>
    </source>
</evidence>
<dbReference type="SUPFAM" id="SSF55424">
    <property type="entry name" value="FAD/NAD-linked reductases, dimerisation (C-terminal) domain"/>
    <property type="match status" value="1"/>
</dbReference>
<dbReference type="GO" id="GO:0005737">
    <property type="term" value="C:cytoplasm"/>
    <property type="evidence" value="ECO:0007669"/>
    <property type="project" value="TreeGrafter"/>
</dbReference>
<dbReference type="PRINTS" id="PR00368">
    <property type="entry name" value="FADPNR"/>
</dbReference>
<comment type="caution">
    <text evidence="7">The sequence shown here is derived from an EMBL/GenBank/DDBJ whole genome shotgun (WGS) entry which is preliminary data.</text>
</comment>
<name>A0A846XK57_9NOCA</name>
<evidence type="ECO:0000256" key="4">
    <source>
        <dbReference type="ARBA" id="ARBA00023002"/>
    </source>
</evidence>
<reference evidence="7 8" key="1">
    <citation type="submission" date="2020-04" db="EMBL/GenBank/DDBJ databases">
        <title>MicrobeNet Type strains.</title>
        <authorList>
            <person name="Nicholson A.C."/>
        </authorList>
    </citation>
    <scope>NUCLEOTIDE SEQUENCE [LARGE SCALE GENOMIC DNA]</scope>
    <source>
        <strain evidence="7 8">DSM 45078</strain>
    </source>
</reference>
<feature type="domain" description="FAD/NAD(P)-binding" evidence="5">
    <location>
        <begin position="8"/>
        <end position="298"/>
    </location>
</feature>